<feature type="disulfide bond" evidence="6">
    <location>
        <begin position="35"/>
        <end position="53"/>
    </location>
</feature>
<protein>
    <submittedName>
        <fullName evidence="7">Tumor necrosis factor receptor superfamily member 16</fullName>
    </submittedName>
</protein>
<feature type="disulfide bond" evidence="6">
    <location>
        <begin position="90"/>
        <end position="103"/>
    </location>
</feature>
<feature type="repeat" description="TNFR-Cys" evidence="6">
    <location>
        <begin position="19"/>
        <end position="53"/>
    </location>
</feature>
<dbReference type="PANTHER" id="PTHR46605">
    <property type="entry name" value="TUMOR NECROSIS FACTOR RECEPTOR"/>
    <property type="match status" value="1"/>
</dbReference>
<sequence length="347" mass="39252">MKLIFILIILATLGDGGQSCGEKEYRHEGICCEKCRPGQYVKINCSATNPTTCESCKFGSVMTTYNHKSHCDSCQYVQYYDINLSYCMNCRTCPKGEYPVEKCSTFLNTKCEECPENQFSNVTANYNLTCKACKKCRQYKRNCTPEQDAICSDLQPTLRTTTKPTVNMVEKTSIVDKLDTTEKTSPLIKENSSKQNNTYLILAVVLSIVFVLTIILIYWCARRKARCQGGDGFNIVPRSLKYEPLRTGLLLRNQPASFLLKLAEYINPDSRPNWKDLAAKFEDFSWSEIENFAVDRNAAAERMLCAWQTKNTATLDKLHRCLTNIGREDVATYVAEFVGVTGTDTPV</sequence>
<evidence type="ECO:0000256" key="2">
    <source>
        <dbReference type="ARBA" id="ARBA00022729"/>
    </source>
</evidence>
<dbReference type="GO" id="GO:0009986">
    <property type="term" value="C:cell surface"/>
    <property type="evidence" value="ECO:0007669"/>
    <property type="project" value="TreeGrafter"/>
</dbReference>
<evidence type="ECO:0000256" key="3">
    <source>
        <dbReference type="ARBA" id="ARBA00022737"/>
    </source>
</evidence>
<dbReference type="InterPro" id="IPR000488">
    <property type="entry name" value="Death_dom"/>
</dbReference>
<dbReference type="SUPFAM" id="SSF57586">
    <property type="entry name" value="TNF receptor-like"/>
    <property type="match status" value="2"/>
</dbReference>
<dbReference type="PANTHER" id="PTHR46605:SF2">
    <property type="entry name" value="TNFR-CYS DOMAIN-CONTAINING PROTEIN"/>
    <property type="match status" value="1"/>
</dbReference>
<dbReference type="Proteomes" id="UP001152795">
    <property type="component" value="Unassembled WGS sequence"/>
</dbReference>
<keyword evidence="2" id="KW-0732">Signal</keyword>
<keyword evidence="3" id="KW-0677">Repeat</keyword>
<dbReference type="EMBL" id="CACRXK020000173">
    <property type="protein sequence ID" value="CAB3979165.1"/>
    <property type="molecule type" value="Genomic_DNA"/>
</dbReference>
<dbReference type="AlphaFoldDB" id="A0A7D9HB23"/>
<dbReference type="GO" id="GO:0048406">
    <property type="term" value="F:nerve growth factor binding"/>
    <property type="evidence" value="ECO:0007669"/>
    <property type="project" value="TreeGrafter"/>
</dbReference>
<reference evidence="7" key="1">
    <citation type="submission" date="2020-04" db="EMBL/GenBank/DDBJ databases">
        <authorList>
            <person name="Alioto T."/>
            <person name="Alioto T."/>
            <person name="Gomez Garrido J."/>
        </authorList>
    </citation>
    <scope>NUCLEOTIDE SEQUENCE</scope>
    <source>
        <strain evidence="7">A484AB</strain>
    </source>
</reference>
<comment type="caution">
    <text evidence="6">Lacks conserved residue(s) required for the propagation of feature annotation.</text>
</comment>
<keyword evidence="1" id="KW-0053">Apoptosis</keyword>
<keyword evidence="7" id="KW-0675">Receptor</keyword>
<evidence type="ECO:0000256" key="4">
    <source>
        <dbReference type="ARBA" id="ARBA00023157"/>
    </source>
</evidence>
<dbReference type="GO" id="GO:0005035">
    <property type="term" value="F:death receptor activity"/>
    <property type="evidence" value="ECO:0007669"/>
    <property type="project" value="TreeGrafter"/>
</dbReference>
<dbReference type="InterPro" id="IPR001368">
    <property type="entry name" value="TNFR/NGFR_Cys_rich_reg"/>
</dbReference>
<feature type="disulfide bond" evidence="6">
    <location>
        <begin position="32"/>
        <end position="45"/>
    </location>
</feature>
<dbReference type="PROSITE" id="PS50017">
    <property type="entry name" value="DEATH_DOMAIN"/>
    <property type="match status" value="1"/>
</dbReference>
<evidence type="ECO:0000256" key="6">
    <source>
        <dbReference type="PROSITE-ProRule" id="PRU00206"/>
    </source>
</evidence>
<dbReference type="PROSITE" id="PS50050">
    <property type="entry name" value="TNFR_NGFR_2"/>
    <property type="match status" value="3"/>
</dbReference>
<dbReference type="PROSITE" id="PS00652">
    <property type="entry name" value="TNFR_NGFR_1"/>
    <property type="match status" value="2"/>
</dbReference>
<name>A0A7D9HB23_PARCT</name>
<evidence type="ECO:0000256" key="5">
    <source>
        <dbReference type="ARBA" id="ARBA00023180"/>
    </source>
</evidence>
<dbReference type="CDD" id="cd01670">
    <property type="entry name" value="Death"/>
    <property type="match status" value="1"/>
</dbReference>
<dbReference type="Pfam" id="PF00531">
    <property type="entry name" value="Death"/>
    <property type="match status" value="1"/>
</dbReference>
<dbReference type="GO" id="GO:0015026">
    <property type="term" value="F:coreceptor activity"/>
    <property type="evidence" value="ECO:0007669"/>
    <property type="project" value="TreeGrafter"/>
</dbReference>
<keyword evidence="8" id="KW-1185">Reference proteome</keyword>
<keyword evidence="5" id="KW-0325">Glycoprotein</keyword>
<dbReference type="Gene3D" id="1.10.533.10">
    <property type="entry name" value="Death Domain, Fas"/>
    <property type="match status" value="1"/>
</dbReference>
<feature type="repeat" description="TNFR-Cys" evidence="6">
    <location>
        <begin position="70"/>
        <end position="111"/>
    </location>
</feature>
<evidence type="ECO:0000313" key="7">
    <source>
        <dbReference type="EMBL" id="CAB3979165.1"/>
    </source>
</evidence>
<dbReference type="GO" id="GO:0007266">
    <property type="term" value="P:Rho protein signal transduction"/>
    <property type="evidence" value="ECO:0007669"/>
    <property type="project" value="TreeGrafter"/>
</dbReference>
<feature type="disulfide bond" evidence="6">
    <location>
        <begin position="93"/>
        <end position="111"/>
    </location>
</feature>
<dbReference type="GO" id="GO:0006915">
    <property type="term" value="P:apoptotic process"/>
    <property type="evidence" value="ECO:0007669"/>
    <property type="project" value="UniProtKB-KW"/>
</dbReference>
<dbReference type="OrthoDB" id="9932129at2759"/>
<gene>
    <name evidence="7" type="ORF">PACLA_8A056418</name>
</gene>
<evidence type="ECO:0000256" key="1">
    <source>
        <dbReference type="ARBA" id="ARBA00022703"/>
    </source>
</evidence>
<dbReference type="Pfam" id="PF00020">
    <property type="entry name" value="TNFR_c6"/>
    <property type="match status" value="1"/>
</dbReference>
<dbReference type="SMART" id="SM00208">
    <property type="entry name" value="TNFR"/>
    <property type="match status" value="3"/>
</dbReference>
<feature type="repeat" description="TNFR-Cys" evidence="6">
    <location>
        <begin position="113"/>
        <end position="151"/>
    </location>
</feature>
<dbReference type="Gene3D" id="2.10.50.10">
    <property type="entry name" value="Tumor Necrosis Factor Receptor, subunit A, domain 2"/>
    <property type="match status" value="2"/>
</dbReference>
<accession>A0A7D9HB23</accession>
<dbReference type="GO" id="GO:0005886">
    <property type="term" value="C:plasma membrane"/>
    <property type="evidence" value="ECO:0007669"/>
    <property type="project" value="TreeGrafter"/>
</dbReference>
<keyword evidence="4 6" id="KW-1015">Disulfide bond</keyword>
<dbReference type="InterPro" id="IPR052302">
    <property type="entry name" value="Neurotrophin_rcpt-DD"/>
</dbReference>
<dbReference type="InterPro" id="IPR011029">
    <property type="entry name" value="DEATH-like_dom_sf"/>
</dbReference>
<evidence type="ECO:0000313" key="8">
    <source>
        <dbReference type="Proteomes" id="UP001152795"/>
    </source>
</evidence>
<organism evidence="7 8">
    <name type="scientific">Paramuricea clavata</name>
    <name type="common">Red gorgonian</name>
    <name type="synonym">Violescent sea-whip</name>
    <dbReference type="NCBI Taxonomy" id="317549"/>
    <lineage>
        <taxon>Eukaryota</taxon>
        <taxon>Metazoa</taxon>
        <taxon>Cnidaria</taxon>
        <taxon>Anthozoa</taxon>
        <taxon>Octocorallia</taxon>
        <taxon>Malacalcyonacea</taxon>
        <taxon>Plexauridae</taxon>
        <taxon>Paramuricea</taxon>
    </lineage>
</organism>
<dbReference type="SUPFAM" id="SSF47986">
    <property type="entry name" value="DEATH domain"/>
    <property type="match status" value="1"/>
</dbReference>
<proteinExistence type="predicted"/>
<comment type="caution">
    <text evidence="7">The sequence shown here is derived from an EMBL/GenBank/DDBJ whole genome shotgun (WGS) entry which is preliminary data.</text>
</comment>